<keyword evidence="1" id="KW-0175">Coiled coil</keyword>
<feature type="domain" description="JmjC" evidence="3">
    <location>
        <begin position="114"/>
        <end position="378"/>
    </location>
</feature>
<evidence type="ECO:0000256" key="2">
    <source>
        <dbReference type="SAM" id="MobiDB-lite"/>
    </source>
</evidence>
<protein>
    <recommendedName>
        <fullName evidence="3">JmjC domain-containing protein</fullName>
    </recommendedName>
</protein>
<sequence>ENLEEQKKEFFENFIAKREPCKLDFSELDEPLFKLNDLNLLKEHAGMEEIMVEKKVNGSFGSKEKRIKTNFKNFIEQLESGETDLYLTTQYSESSDDVENDSNETVLEDFLQRPLTKLTSFFSIEPKIFSTLIPQQINLWMGSSSREGSSSGLHHDFADNLYFLVKGTKKFTIFSPLDAKNLYTVGKIKKIFNNGLISYADEEQRSDGAFLRDVAEYNLEHAKEKLERLIENGKNKDEIEEAEAEVEEAMDQLLEYGYDIDEEEENGSFVDDFDGSFSEHSSDGEAAPNSSRKNFKKLEQELNQEVSSEPPSFSKIGVDCLRILESGDKSCINKIYEIFPLLKKCVKIEFYLEESQVLYLPAGYVFEKTKEKKNEIKK</sequence>
<dbReference type="EMBL" id="JADGJW010001521">
    <property type="protein sequence ID" value="KAJ3202788.1"/>
    <property type="molecule type" value="Genomic_DNA"/>
</dbReference>
<keyword evidence="5" id="KW-1185">Reference proteome</keyword>
<feature type="non-terminal residue" evidence="4">
    <location>
        <position position="378"/>
    </location>
</feature>
<dbReference type="SUPFAM" id="SSF51197">
    <property type="entry name" value="Clavaminate synthase-like"/>
    <property type="match status" value="1"/>
</dbReference>
<dbReference type="AlphaFoldDB" id="A0AAD5TVG9"/>
<evidence type="ECO:0000259" key="3">
    <source>
        <dbReference type="PROSITE" id="PS51184"/>
    </source>
</evidence>
<dbReference type="Gene3D" id="2.60.120.650">
    <property type="entry name" value="Cupin"/>
    <property type="match status" value="1"/>
</dbReference>
<evidence type="ECO:0000256" key="1">
    <source>
        <dbReference type="SAM" id="Coils"/>
    </source>
</evidence>
<feature type="coiled-coil region" evidence="1">
    <location>
        <begin position="212"/>
        <end position="259"/>
    </location>
</feature>
<gene>
    <name evidence="4" type="ORF">HK099_001745</name>
</gene>
<evidence type="ECO:0000313" key="4">
    <source>
        <dbReference type="EMBL" id="KAJ3202788.1"/>
    </source>
</evidence>
<reference evidence="4" key="1">
    <citation type="submission" date="2020-05" db="EMBL/GenBank/DDBJ databases">
        <title>Phylogenomic resolution of chytrid fungi.</title>
        <authorList>
            <person name="Stajich J.E."/>
            <person name="Amses K."/>
            <person name="Simmons R."/>
            <person name="Seto K."/>
            <person name="Myers J."/>
            <person name="Bonds A."/>
            <person name="Quandt C.A."/>
            <person name="Barry K."/>
            <person name="Liu P."/>
            <person name="Grigoriev I."/>
            <person name="Longcore J.E."/>
            <person name="James T.Y."/>
        </authorList>
    </citation>
    <scope>NUCLEOTIDE SEQUENCE</scope>
    <source>
        <strain evidence="4">JEL0476</strain>
    </source>
</reference>
<dbReference type="InterPro" id="IPR041667">
    <property type="entry name" value="Cupin_8"/>
</dbReference>
<dbReference type="Pfam" id="PF13621">
    <property type="entry name" value="Cupin_8"/>
    <property type="match status" value="1"/>
</dbReference>
<dbReference type="InterPro" id="IPR003347">
    <property type="entry name" value="JmjC_dom"/>
</dbReference>
<accession>A0AAD5TVG9</accession>
<evidence type="ECO:0000313" key="5">
    <source>
        <dbReference type="Proteomes" id="UP001211065"/>
    </source>
</evidence>
<proteinExistence type="predicted"/>
<dbReference type="PROSITE" id="PS51184">
    <property type="entry name" value="JMJC"/>
    <property type="match status" value="1"/>
</dbReference>
<name>A0AAD5TVG9_9FUNG</name>
<feature type="region of interest" description="Disordered" evidence="2">
    <location>
        <begin position="271"/>
        <end position="292"/>
    </location>
</feature>
<dbReference type="PANTHER" id="PTHR12461">
    <property type="entry name" value="HYPOXIA-INDUCIBLE FACTOR 1 ALPHA INHIBITOR-RELATED"/>
    <property type="match status" value="1"/>
</dbReference>
<organism evidence="4 5">
    <name type="scientific">Clydaea vesicula</name>
    <dbReference type="NCBI Taxonomy" id="447962"/>
    <lineage>
        <taxon>Eukaryota</taxon>
        <taxon>Fungi</taxon>
        <taxon>Fungi incertae sedis</taxon>
        <taxon>Chytridiomycota</taxon>
        <taxon>Chytridiomycota incertae sedis</taxon>
        <taxon>Chytridiomycetes</taxon>
        <taxon>Lobulomycetales</taxon>
        <taxon>Lobulomycetaceae</taxon>
        <taxon>Clydaea</taxon>
    </lineage>
</organism>
<dbReference type="PANTHER" id="PTHR12461:SF100">
    <property type="entry name" value="JMJC DOMAIN-CONTAINING PROTEIN 4"/>
    <property type="match status" value="1"/>
</dbReference>
<comment type="caution">
    <text evidence="4">The sequence shown here is derived from an EMBL/GenBank/DDBJ whole genome shotgun (WGS) entry which is preliminary data.</text>
</comment>
<dbReference type="Proteomes" id="UP001211065">
    <property type="component" value="Unassembled WGS sequence"/>
</dbReference>